<accession>A0ABP8YYX9</accession>
<protein>
    <submittedName>
        <fullName evidence="1">Uncharacterized protein</fullName>
    </submittedName>
</protein>
<name>A0ABP8YYX9_9MICO</name>
<gene>
    <name evidence="1" type="ORF">GCM10025783_11070</name>
</gene>
<evidence type="ECO:0000313" key="2">
    <source>
        <dbReference type="Proteomes" id="UP001500121"/>
    </source>
</evidence>
<keyword evidence="2" id="KW-1185">Reference proteome</keyword>
<dbReference type="Proteomes" id="UP001500121">
    <property type="component" value="Unassembled WGS sequence"/>
</dbReference>
<organism evidence="1 2">
    <name type="scientific">Amnibacterium soli</name>
    <dbReference type="NCBI Taxonomy" id="1282736"/>
    <lineage>
        <taxon>Bacteria</taxon>
        <taxon>Bacillati</taxon>
        <taxon>Actinomycetota</taxon>
        <taxon>Actinomycetes</taxon>
        <taxon>Micrococcales</taxon>
        <taxon>Microbacteriaceae</taxon>
        <taxon>Amnibacterium</taxon>
    </lineage>
</organism>
<reference evidence="2" key="1">
    <citation type="journal article" date="2019" name="Int. J. Syst. Evol. Microbiol.">
        <title>The Global Catalogue of Microorganisms (GCM) 10K type strain sequencing project: providing services to taxonomists for standard genome sequencing and annotation.</title>
        <authorList>
            <consortium name="The Broad Institute Genomics Platform"/>
            <consortium name="The Broad Institute Genome Sequencing Center for Infectious Disease"/>
            <person name="Wu L."/>
            <person name="Ma J."/>
        </authorList>
    </citation>
    <scope>NUCLEOTIDE SEQUENCE [LARGE SCALE GENOMIC DNA]</scope>
    <source>
        <strain evidence="2">JCM 19015</strain>
    </source>
</reference>
<comment type="caution">
    <text evidence="1">The sequence shown here is derived from an EMBL/GenBank/DDBJ whole genome shotgun (WGS) entry which is preliminary data.</text>
</comment>
<proteinExistence type="predicted"/>
<evidence type="ECO:0000313" key="1">
    <source>
        <dbReference type="EMBL" id="GAA4741670.1"/>
    </source>
</evidence>
<sequence>MAQQHGNDDLIARMQVQRDAARSNALGPLRDAAGRRASDQERAIRLAADTLLDKALRRLGDGDAATARRFVDRALRLAVPGSEPGEEGALAVHLFVWDGLREVWLGGKQEGWLDRAAEADARLDGTAQRAWRAALRSLADEGELDAADLRRLRQLAAGVAADRDPFDGVPHDERVDAALALLAALGTVAG</sequence>
<dbReference type="RefSeq" id="WP_345480025.1">
    <property type="nucleotide sequence ID" value="NZ_BAABLP010000002.1"/>
</dbReference>
<dbReference type="EMBL" id="BAABLP010000002">
    <property type="protein sequence ID" value="GAA4741670.1"/>
    <property type="molecule type" value="Genomic_DNA"/>
</dbReference>